<evidence type="ECO:0000256" key="2">
    <source>
        <dbReference type="ARBA" id="ARBA00022694"/>
    </source>
</evidence>
<comment type="domain">
    <text evidence="6">The N-terminal region contains the highly conserved SGGXDS motif, predicted to be a P-loop motif involved in ATP binding.</text>
</comment>
<comment type="function">
    <text evidence="6">Ligates lysine onto the cytidine present at position 34 of the AUA codon-specific tRNA(Ile) that contains the anticodon CAU, in an ATP-dependent manner. Cytidine is converted to lysidine, thus changing the amino acid specificity of the tRNA from methionine to isoleucine.</text>
</comment>
<gene>
    <name evidence="6 8" type="primary">tilS</name>
    <name evidence="8" type="ORF">Q9K01_03085</name>
</gene>
<evidence type="ECO:0000256" key="3">
    <source>
        <dbReference type="ARBA" id="ARBA00022741"/>
    </source>
</evidence>
<dbReference type="HAMAP" id="MF_01161">
    <property type="entry name" value="tRNA_Ile_lys_synt"/>
    <property type="match status" value="1"/>
</dbReference>
<evidence type="ECO:0000313" key="9">
    <source>
        <dbReference type="Proteomes" id="UP001235664"/>
    </source>
</evidence>
<reference evidence="8 9" key="1">
    <citation type="submission" date="2023-08" db="EMBL/GenBank/DDBJ databases">
        <title>genomic of DY56.</title>
        <authorList>
            <person name="Wang Y."/>
        </authorList>
    </citation>
    <scope>NUCLEOTIDE SEQUENCE [LARGE SCALE GENOMIC DNA]</scope>
    <source>
        <strain evidence="8 9">DY56-A-20</strain>
    </source>
</reference>
<dbReference type="PANTHER" id="PTHR43033">
    <property type="entry name" value="TRNA(ILE)-LYSIDINE SYNTHASE-RELATED"/>
    <property type="match status" value="1"/>
</dbReference>
<proteinExistence type="inferred from homology"/>
<sequence>MAVSGGPDSIGLLLLANAARPGAIEAATVDHGLRPESAAEAQWVARLCETLGVPHETLRVEVAPGNLQSRARAARYHALDQWMGQRSLHAVATAHHADDQAETLLMRLNRGSGLPGLAGVRPSGVVPGGRGLLVRPLLGWRKAELEALVRTAGIERIADPSNRDTRFDRVRMRRTLAGADWLDPLALARSAALLGEAEAALQSVVEATWRDGVTRRHDGWRFAVSQTDYIRIEVVGRILAEMNAPAPRSEIARLVARLAGGDNASLAGVLATPSQESGAELWTFRPEPPRRSG</sequence>
<evidence type="ECO:0000256" key="6">
    <source>
        <dbReference type="HAMAP-Rule" id="MF_01161"/>
    </source>
</evidence>
<dbReference type="InterPro" id="IPR011063">
    <property type="entry name" value="TilS/TtcA_N"/>
</dbReference>
<keyword evidence="9" id="KW-1185">Reference proteome</keyword>
<dbReference type="EMBL" id="JAVAIL010000001">
    <property type="protein sequence ID" value="MDP4538608.1"/>
    <property type="molecule type" value="Genomic_DNA"/>
</dbReference>
<keyword evidence="6" id="KW-0963">Cytoplasm</keyword>
<dbReference type="Proteomes" id="UP001235664">
    <property type="component" value="Unassembled WGS sequence"/>
</dbReference>
<dbReference type="InterPro" id="IPR012094">
    <property type="entry name" value="tRNA_Ile_lys_synt"/>
</dbReference>
<name>A0ABT9H5L2_9SPHN</name>
<keyword evidence="1 6" id="KW-0436">Ligase</keyword>
<dbReference type="SUPFAM" id="SSF52402">
    <property type="entry name" value="Adenine nucleotide alpha hydrolases-like"/>
    <property type="match status" value="1"/>
</dbReference>
<dbReference type="InterPro" id="IPR012795">
    <property type="entry name" value="tRNA_Ile_lys_synt_N"/>
</dbReference>
<evidence type="ECO:0000256" key="1">
    <source>
        <dbReference type="ARBA" id="ARBA00022598"/>
    </source>
</evidence>
<dbReference type="CDD" id="cd01992">
    <property type="entry name" value="TilS_N"/>
    <property type="match status" value="1"/>
</dbReference>
<evidence type="ECO:0000256" key="4">
    <source>
        <dbReference type="ARBA" id="ARBA00022840"/>
    </source>
</evidence>
<evidence type="ECO:0000259" key="7">
    <source>
        <dbReference type="Pfam" id="PF01171"/>
    </source>
</evidence>
<comment type="similarity">
    <text evidence="6">Belongs to the tRNA(Ile)-lysidine synthase family.</text>
</comment>
<evidence type="ECO:0000256" key="5">
    <source>
        <dbReference type="ARBA" id="ARBA00048539"/>
    </source>
</evidence>
<dbReference type="InterPro" id="IPR014729">
    <property type="entry name" value="Rossmann-like_a/b/a_fold"/>
</dbReference>
<dbReference type="Pfam" id="PF01171">
    <property type="entry name" value="ATP_bind_3"/>
    <property type="match status" value="1"/>
</dbReference>
<dbReference type="NCBIfam" id="TIGR02432">
    <property type="entry name" value="lysidine_TilS_N"/>
    <property type="match status" value="1"/>
</dbReference>
<dbReference type="GO" id="GO:0032267">
    <property type="term" value="F:tRNA(Ile)-lysidine synthase activity"/>
    <property type="evidence" value="ECO:0007669"/>
    <property type="project" value="UniProtKB-EC"/>
</dbReference>
<feature type="domain" description="tRNA(Ile)-lysidine/2-thiocytidine synthase N-terminal" evidence="7">
    <location>
        <begin position="2"/>
        <end position="174"/>
    </location>
</feature>
<dbReference type="EC" id="6.3.4.19" evidence="6"/>
<keyword evidence="4 6" id="KW-0067">ATP-binding</keyword>
<protein>
    <recommendedName>
        <fullName evidence="6">tRNA(Ile)-lysidine synthase</fullName>
        <ecNumber evidence="6">6.3.4.19</ecNumber>
    </recommendedName>
    <alternativeName>
        <fullName evidence="6">tRNA(Ile)-2-lysyl-cytidine synthase</fullName>
    </alternativeName>
    <alternativeName>
        <fullName evidence="6">tRNA(Ile)-lysidine synthetase</fullName>
    </alternativeName>
</protein>
<comment type="caution">
    <text evidence="8">The sequence shown here is derived from an EMBL/GenBank/DDBJ whole genome shotgun (WGS) entry which is preliminary data.</text>
</comment>
<keyword evidence="2 6" id="KW-0819">tRNA processing</keyword>
<comment type="subcellular location">
    <subcellularLocation>
        <location evidence="6">Cytoplasm</location>
    </subcellularLocation>
</comment>
<organism evidence="8 9">
    <name type="scientific">Qipengyuania benthica</name>
    <dbReference type="NCBI Taxonomy" id="3067651"/>
    <lineage>
        <taxon>Bacteria</taxon>
        <taxon>Pseudomonadati</taxon>
        <taxon>Pseudomonadota</taxon>
        <taxon>Alphaproteobacteria</taxon>
        <taxon>Sphingomonadales</taxon>
        <taxon>Erythrobacteraceae</taxon>
        <taxon>Qipengyuania</taxon>
    </lineage>
</organism>
<feature type="binding site" evidence="6">
    <location>
        <begin position="4"/>
        <end position="9"/>
    </location>
    <ligand>
        <name>ATP</name>
        <dbReference type="ChEBI" id="CHEBI:30616"/>
    </ligand>
</feature>
<comment type="catalytic activity">
    <reaction evidence="5 6">
        <text>cytidine(34) in tRNA(Ile2) + L-lysine + ATP = lysidine(34) in tRNA(Ile2) + AMP + diphosphate + H(+)</text>
        <dbReference type="Rhea" id="RHEA:43744"/>
        <dbReference type="Rhea" id="RHEA-COMP:10625"/>
        <dbReference type="Rhea" id="RHEA-COMP:10670"/>
        <dbReference type="ChEBI" id="CHEBI:15378"/>
        <dbReference type="ChEBI" id="CHEBI:30616"/>
        <dbReference type="ChEBI" id="CHEBI:32551"/>
        <dbReference type="ChEBI" id="CHEBI:33019"/>
        <dbReference type="ChEBI" id="CHEBI:82748"/>
        <dbReference type="ChEBI" id="CHEBI:83665"/>
        <dbReference type="ChEBI" id="CHEBI:456215"/>
        <dbReference type="EC" id="6.3.4.19"/>
    </reaction>
</comment>
<accession>A0ABT9H5L2</accession>
<dbReference type="RefSeq" id="WP_305929165.1">
    <property type="nucleotide sequence ID" value="NZ_JAVAIL010000001.1"/>
</dbReference>
<dbReference type="PANTHER" id="PTHR43033:SF1">
    <property type="entry name" value="TRNA(ILE)-LYSIDINE SYNTHASE-RELATED"/>
    <property type="match status" value="1"/>
</dbReference>
<evidence type="ECO:0000313" key="8">
    <source>
        <dbReference type="EMBL" id="MDP4538608.1"/>
    </source>
</evidence>
<keyword evidence="3 6" id="KW-0547">Nucleotide-binding</keyword>
<dbReference type="Gene3D" id="3.40.50.620">
    <property type="entry name" value="HUPs"/>
    <property type="match status" value="1"/>
</dbReference>